<sequence>MLALPRCVDKARPAQDLQMARGVGERQPGNGRQLINAARPLGYVLQQLNPMRMTDSLRDAGQTCVDGLLGPSLRHTFSPIDVCAPSARTHRAQGLESAVACNPLPAVLDTLTGNDQSFSGLIE</sequence>
<evidence type="ECO:0000313" key="1">
    <source>
        <dbReference type="EMBL" id="SPC06587.1"/>
    </source>
</evidence>
<evidence type="ECO:0000313" key="2">
    <source>
        <dbReference type="Proteomes" id="UP000256862"/>
    </source>
</evidence>
<reference evidence="2" key="1">
    <citation type="submission" date="2018-01" db="EMBL/GenBank/DDBJ databases">
        <authorList>
            <person name="Gaut B.S."/>
            <person name="Morton B.R."/>
            <person name="Clegg M.T."/>
            <person name="Duvall M.R."/>
        </authorList>
    </citation>
    <scope>NUCLEOTIDE SEQUENCE [LARGE SCALE GENOMIC DNA]</scope>
</reference>
<dbReference type="Proteomes" id="UP000256862">
    <property type="component" value="Unassembled WGS sequence"/>
</dbReference>
<organism evidence="1 2">
    <name type="scientific">Cupriavidus oxalaticus</name>
    <dbReference type="NCBI Taxonomy" id="96344"/>
    <lineage>
        <taxon>Bacteria</taxon>
        <taxon>Pseudomonadati</taxon>
        <taxon>Pseudomonadota</taxon>
        <taxon>Betaproteobacteria</taxon>
        <taxon>Burkholderiales</taxon>
        <taxon>Burkholderiaceae</taxon>
        <taxon>Cupriavidus</taxon>
    </lineage>
</organism>
<proteinExistence type="predicted"/>
<dbReference type="AlphaFoldDB" id="A0A375FLL5"/>
<gene>
    <name evidence="1" type="ORF">CO2235_U600032</name>
</gene>
<accession>A0A375FLL5</accession>
<protein>
    <submittedName>
        <fullName evidence="1">Uncharacterized protein</fullName>
    </submittedName>
</protein>
<name>A0A375FLL5_9BURK</name>
<comment type="caution">
    <text evidence="1">The sequence shown here is derived from an EMBL/GenBank/DDBJ whole genome shotgun (WGS) entry which is preliminary data.</text>
</comment>
<dbReference type="EMBL" id="OGUS01000066">
    <property type="protein sequence ID" value="SPC06587.1"/>
    <property type="molecule type" value="Genomic_DNA"/>
</dbReference>